<reference evidence="3" key="1">
    <citation type="journal article" date="2014" name="Int. J. Syst. Evol. Microbiol.">
        <title>Complete genome sequence of Corynebacterium casei LMG S-19264T (=DSM 44701T), isolated from a smear-ripened cheese.</title>
        <authorList>
            <consortium name="US DOE Joint Genome Institute (JGI-PGF)"/>
            <person name="Walter F."/>
            <person name="Albersmeier A."/>
            <person name="Kalinowski J."/>
            <person name="Ruckert C."/>
        </authorList>
    </citation>
    <scope>NUCLEOTIDE SEQUENCE</scope>
    <source>
        <strain evidence="3">KCTC 12368</strain>
    </source>
</reference>
<evidence type="ECO:0000313" key="3">
    <source>
        <dbReference type="EMBL" id="GGZ27827.1"/>
    </source>
</evidence>
<comment type="caution">
    <text evidence="3">The sequence shown here is derived from an EMBL/GenBank/DDBJ whole genome shotgun (WGS) entry which is preliminary data.</text>
</comment>
<keyword evidence="4" id="KW-1185">Reference proteome</keyword>
<keyword evidence="2" id="KW-0472">Membrane</keyword>
<accession>A0A918PZ34</accession>
<evidence type="ECO:0000256" key="1">
    <source>
        <dbReference type="SAM" id="Coils"/>
    </source>
</evidence>
<dbReference type="AlphaFoldDB" id="A0A918PZ34"/>
<sequence length="186" mass="21252">MAQDSVAVQEPTRSLSGGTIESQFEYLNEASNNYQEYKVVKKTNLDKIKDNILDSVGVYKDQIVEKNAMIKEQQAKITALNTGIDNTNNELTSALEAKDSFSFLGLQVYKSTYSTIMWSVIIGLTLGLGFFIFKFSKSHKVISETRKDLLETKDEFENHRKNTLERERKLKRQLVDEMNKKHGITS</sequence>
<feature type="transmembrane region" description="Helical" evidence="2">
    <location>
        <begin position="116"/>
        <end position="133"/>
    </location>
</feature>
<evidence type="ECO:0000313" key="4">
    <source>
        <dbReference type="Proteomes" id="UP000619457"/>
    </source>
</evidence>
<proteinExistence type="predicted"/>
<gene>
    <name evidence="3" type="ORF">GCM10007049_20840</name>
</gene>
<protein>
    <recommendedName>
        <fullName evidence="5">tRNA (Guanine-N1)-methyltransferase</fullName>
    </recommendedName>
</protein>
<dbReference type="EMBL" id="BMWX01000003">
    <property type="protein sequence ID" value="GGZ27827.1"/>
    <property type="molecule type" value="Genomic_DNA"/>
</dbReference>
<evidence type="ECO:0000256" key="2">
    <source>
        <dbReference type="SAM" id="Phobius"/>
    </source>
</evidence>
<keyword evidence="2" id="KW-0812">Transmembrane</keyword>
<keyword evidence="2" id="KW-1133">Transmembrane helix</keyword>
<organism evidence="3 4">
    <name type="scientific">Echinicola pacifica</name>
    <dbReference type="NCBI Taxonomy" id="346377"/>
    <lineage>
        <taxon>Bacteria</taxon>
        <taxon>Pseudomonadati</taxon>
        <taxon>Bacteroidota</taxon>
        <taxon>Cytophagia</taxon>
        <taxon>Cytophagales</taxon>
        <taxon>Cyclobacteriaceae</taxon>
        <taxon>Echinicola</taxon>
    </lineage>
</organism>
<dbReference type="Proteomes" id="UP000619457">
    <property type="component" value="Unassembled WGS sequence"/>
</dbReference>
<feature type="coiled-coil region" evidence="1">
    <location>
        <begin position="142"/>
        <end position="181"/>
    </location>
</feature>
<name>A0A918PZ34_9BACT</name>
<dbReference type="SUPFAM" id="SSF58100">
    <property type="entry name" value="Bacterial hemolysins"/>
    <property type="match status" value="1"/>
</dbReference>
<reference evidence="3" key="2">
    <citation type="submission" date="2020-09" db="EMBL/GenBank/DDBJ databases">
        <authorList>
            <person name="Sun Q."/>
            <person name="Kim S."/>
        </authorList>
    </citation>
    <scope>NUCLEOTIDE SEQUENCE</scope>
    <source>
        <strain evidence="3">KCTC 12368</strain>
    </source>
</reference>
<evidence type="ECO:0008006" key="5">
    <source>
        <dbReference type="Google" id="ProtNLM"/>
    </source>
</evidence>
<keyword evidence="1" id="KW-0175">Coiled coil</keyword>